<name>A0A0M8K9F8_9CHLR</name>
<evidence type="ECO:0000256" key="8">
    <source>
        <dbReference type="HAMAP-Rule" id="MF_00500"/>
    </source>
</evidence>
<accession>A0A0M8K9F8</accession>
<dbReference type="Proteomes" id="UP000050502">
    <property type="component" value="Unassembled WGS sequence"/>
</dbReference>
<evidence type="ECO:0000313" key="11">
    <source>
        <dbReference type="Proteomes" id="UP000037784"/>
    </source>
</evidence>
<dbReference type="GO" id="GO:0070181">
    <property type="term" value="F:small ribosomal subunit rRNA binding"/>
    <property type="evidence" value="ECO:0007669"/>
    <property type="project" value="TreeGrafter"/>
</dbReference>
<dbReference type="SUPFAM" id="SSF46992">
    <property type="entry name" value="Ribosomal protein S20"/>
    <property type="match status" value="1"/>
</dbReference>
<dbReference type="HAMAP" id="MF_00500">
    <property type="entry name" value="Ribosomal_bS20"/>
    <property type="match status" value="1"/>
</dbReference>
<evidence type="ECO:0000256" key="5">
    <source>
        <dbReference type="ARBA" id="ARBA00022980"/>
    </source>
</evidence>
<evidence type="ECO:0000256" key="1">
    <source>
        <dbReference type="ARBA" id="ARBA00003134"/>
    </source>
</evidence>
<evidence type="ECO:0000256" key="7">
    <source>
        <dbReference type="ARBA" id="ARBA00035136"/>
    </source>
</evidence>
<proteinExistence type="inferred from homology"/>
<dbReference type="GO" id="GO:0006412">
    <property type="term" value="P:translation"/>
    <property type="evidence" value="ECO:0007669"/>
    <property type="project" value="UniProtKB-UniRule"/>
</dbReference>
<protein>
    <recommendedName>
        <fullName evidence="7 8">Small ribosomal subunit protein bS20</fullName>
    </recommendedName>
</protein>
<dbReference type="GO" id="GO:0003735">
    <property type="term" value="F:structural constituent of ribosome"/>
    <property type="evidence" value="ECO:0007669"/>
    <property type="project" value="InterPro"/>
</dbReference>
<reference evidence="10 12" key="2">
    <citation type="submission" date="2015-07" db="EMBL/GenBank/DDBJ databases">
        <title>Whole genome sequence of Ardenticatena maritima DSM 23922.</title>
        <authorList>
            <person name="Hemp J."/>
            <person name="Ward L.M."/>
            <person name="Pace L.A."/>
            <person name="Fischer W.W."/>
        </authorList>
    </citation>
    <scope>NUCLEOTIDE SEQUENCE [LARGE SCALE GENOMIC DNA]</scope>
    <source>
        <strain evidence="10 12">110S</strain>
    </source>
</reference>
<dbReference type="FunFam" id="1.20.58.110:FF:000001">
    <property type="entry name" value="30S ribosomal protein S20"/>
    <property type="match status" value="1"/>
</dbReference>
<dbReference type="GO" id="GO:0005829">
    <property type="term" value="C:cytosol"/>
    <property type="evidence" value="ECO:0007669"/>
    <property type="project" value="TreeGrafter"/>
</dbReference>
<evidence type="ECO:0000256" key="3">
    <source>
        <dbReference type="ARBA" id="ARBA00022730"/>
    </source>
</evidence>
<dbReference type="GO" id="GO:0015935">
    <property type="term" value="C:small ribosomal subunit"/>
    <property type="evidence" value="ECO:0007669"/>
    <property type="project" value="TreeGrafter"/>
</dbReference>
<dbReference type="PANTHER" id="PTHR33398:SF1">
    <property type="entry name" value="SMALL RIBOSOMAL SUBUNIT PROTEIN BS20C"/>
    <property type="match status" value="1"/>
</dbReference>
<gene>
    <name evidence="8" type="primary">rpsT</name>
    <name evidence="9" type="ORF">ARMA_1429</name>
    <name evidence="10" type="ORF">SE16_13210</name>
</gene>
<organism evidence="9 11">
    <name type="scientific">Ardenticatena maritima</name>
    <dbReference type="NCBI Taxonomy" id="872965"/>
    <lineage>
        <taxon>Bacteria</taxon>
        <taxon>Bacillati</taxon>
        <taxon>Chloroflexota</taxon>
        <taxon>Ardenticatenia</taxon>
        <taxon>Ardenticatenales</taxon>
        <taxon>Ardenticatenaceae</taxon>
        <taxon>Ardenticatena</taxon>
    </lineage>
</organism>
<comment type="similarity">
    <text evidence="2 8">Belongs to the bacterial ribosomal protein bS20 family.</text>
</comment>
<dbReference type="InParanoid" id="A0A0M8K9F8"/>
<dbReference type="InterPro" id="IPR002583">
    <property type="entry name" value="Ribosomal_bS20"/>
</dbReference>
<keyword evidence="11" id="KW-1185">Reference proteome</keyword>
<reference evidence="9 11" key="1">
    <citation type="journal article" date="2015" name="Genome Announc.">
        <title>Draft Genome Sequence of a Heterotrophic Facultative Anaerobic Thermophilic Bacterium, Ardenticatena maritima Strain 110ST.</title>
        <authorList>
            <person name="Kawaichi S."/>
            <person name="Yoshida T."/>
            <person name="Sako Y."/>
            <person name="Nakamura R."/>
        </authorList>
    </citation>
    <scope>NUCLEOTIDE SEQUENCE [LARGE SCALE GENOMIC DNA]</scope>
    <source>
        <strain evidence="9 11">110S</strain>
    </source>
</reference>
<sequence>MANTKSAKKRIRQNEKRRLRNRFFKGNARSFIKRARLAIQEGNLEEAEMWVRKAYKALDKAASKGVIHPNNAARRKSRLMNMLNRARSAS</sequence>
<dbReference type="EMBL" id="LGKN01000009">
    <property type="protein sequence ID" value="KPL86294.1"/>
    <property type="molecule type" value="Genomic_DNA"/>
</dbReference>
<keyword evidence="3 8" id="KW-0699">rRNA-binding</keyword>
<dbReference type="NCBIfam" id="TIGR00029">
    <property type="entry name" value="S20"/>
    <property type="match status" value="1"/>
</dbReference>
<dbReference type="OrthoDB" id="9808392at2"/>
<dbReference type="FunCoup" id="A0A0M8K9F8">
    <property type="interactions" value="343"/>
</dbReference>
<evidence type="ECO:0000256" key="4">
    <source>
        <dbReference type="ARBA" id="ARBA00022884"/>
    </source>
</evidence>
<comment type="function">
    <text evidence="1 8">Binds directly to 16S ribosomal RNA.</text>
</comment>
<dbReference type="InterPro" id="IPR036510">
    <property type="entry name" value="Ribosomal_bS20_sf"/>
</dbReference>
<evidence type="ECO:0000256" key="2">
    <source>
        <dbReference type="ARBA" id="ARBA00007634"/>
    </source>
</evidence>
<evidence type="ECO:0000256" key="6">
    <source>
        <dbReference type="ARBA" id="ARBA00023274"/>
    </source>
</evidence>
<comment type="caution">
    <text evidence="9">The sequence shown here is derived from an EMBL/GenBank/DDBJ whole genome shotgun (WGS) entry which is preliminary data.</text>
</comment>
<dbReference type="EMBL" id="BBZA01000106">
    <property type="protein sequence ID" value="GAP63006.1"/>
    <property type="molecule type" value="Genomic_DNA"/>
</dbReference>
<evidence type="ECO:0000313" key="9">
    <source>
        <dbReference type="EMBL" id="GAP63006.1"/>
    </source>
</evidence>
<dbReference type="PANTHER" id="PTHR33398">
    <property type="entry name" value="30S RIBOSOMAL PROTEIN S20"/>
    <property type="match status" value="1"/>
</dbReference>
<keyword evidence="4 8" id="KW-0694">RNA-binding</keyword>
<dbReference type="RefSeq" id="WP_054492880.1">
    <property type="nucleotide sequence ID" value="NZ_BBZA01000106.1"/>
</dbReference>
<dbReference type="AlphaFoldDB" id="A0A0M8K9F8"/>
<reference evidence="11" key="3">
    <citation type="submission" date="2015-08" db="EMBL/GenBank/DDBJ databases">
        <title>Draft Genome Sequence of a Heterotrophic Facultative Anaerobic Bacterium Ardenticatena maritima Strain 110S.</title>
        <authorList>
            <person name="Kawaichi S."/>
            <person name="Yoshida T."/>
            <person name="Sako Y."/>
            <person name="Nakamura R."/>
        </authorList>
    </citation>
    <scope>NUCLEOTIDE SEQUENCE [LARGE SCALE GENOMIC DNA]</scope>
    <source>
        <strain evidence="11">110S</strain>
    </source>
</reference>
<dbReference type="Gene3D" id="1.20.58.110">
    <property type="entry name" value="Ribosomal protein S20"/>
    <property type="match status" value="1"/>
</dbReference>
<dbReference type="PATRIC" id="fig|872965.6.peg.2279"/>
<keyword evidence="6 8" id="KW-0687">Ribonucleoprotein</keyword>
<dbReference type="Proteomes" id="UP000037784">
    <property type="component" value="Unassembled WGS sequence"/>
</dbReference>
<keyword evidence="5 8" id="KW-0689">Ribosomal protein</keyword>
<dbReference type="Pfam" id="PF01649">
    <property type="entry name" value="Ribosomal_S20p"/>
    <property type="match status" value="1"/>
</dbReference>
<evidence type="ECO:0000313" key="12">
    <source>
        <dbReference type="Proteomes" id="UP000050502"/>
    </source>
</evidence>
<dbReference type="STRING" id="872965.SE16_13210"/>
<evidence type="ECO:0000313" key="10">
    <source>
        <dbReference type="EMBL" id="KPL86294.1"/>
    </source>
</evidence>